<evidence type="ECO:0000256" key="3">
    <source>
        <dbReference type="ARBA" id="ARBA00016236"/>
    </source>
</evidence>
<reference evidence="14 15" key="1">
    <citation type="submission" date="2014-12" db="EMBL/GenBank/DDBJ databases">
        <title>Draft genome sequences of 29 type strains of Enterococci.</title>
        <authorList>
            <person name="Zhong Z."/>
            <person name="Sun Z."/>
            <person name="Liu W."/>
            <person name="Zhang W."/>
            <person name="Zhang H."/>
        </authorList>
    </citation>
    <scope>NUCLEOTIDE SEQUENCE [LARGE SCALE GENOMIC DNA]</scope>
    <source>
        <strain evidence="14 15">DSM 22802</strain>
    </source>
</reference>
<dbReference type="InterPro" id="IPR050644">
    <property type="entry name" value="PG_Glycine_Bridge_Synth"/>
</dbReference>
<dbReference type="GO" id="GO:0071555">
    <property type="term" value="P:cell wall organization"/>
    <property type="evidence" value="ECO:0007669"/>
    <property type="project" value="UniProtKB-KW"/>
</dbReference>
<evidence type="ECO:0000313" key="14">
    <source>
        <dbReference type="EMBL" id="OJG33091.1"/>
    </source>
</evidence>
<name>A0A1L8SM61_9ENTE</name>
<dbReference type="Pfam" id="PF02388">
    <property type="entry name" value="FemAB"/>
    <property type="match status" value="1"/>
</dbReference>
<evidence type="ECO:0000256" key="11">
    <source>
        <dbReference type="ARBA" id="ARBA00032233"/>
    </source>
</evidence>
<evidence type="ECO:0000256" key="10">
    <source>
        <dbReference type="ARBA" id="ARBA00030706"/>
    </source>
</evidence>
<evidence type="ECO:0000256" key="1">
    <source>
        <dbReference type="ARBA" id="ARBA00009943"/>
    </source>
</evidence>
<keyword evidence="13" id="KW-0175">Coiled coil</keyword>
<dbReference type="AlphaFoldDB" id="A0A1L8SM61"/>
<dbReference type="GO" id="GO:0016755">
    <property type="term" value="F:aminoacyltransferase activity"/>
    <property type="evidence" value="ECO:0007669"/>
    <property type="project" value="InterPro"/>
</dbReference>
<dbReference type="Gene3D" id="3.40.630.30">
    <property type="match status" value="2"/>
</dbReference>
<dbReference type="GO" id="GO:0009252">
    <property type="term" value="P:peptidoglycan biosynthetic process"/>
    <property type="evidence" value="ECO:0007669"/>
    <property type="project" value="UniProtKB-KW"/>
</dbReference>
<evidence type="ECO:0000256" key="6">
    <source>
        <dbReference type="ARBA" id="ARBA00022960"/>
    </source>
</evidence>
<evidence type="ECO:0000256" key="13">
    <source>
        <dbReference type="SAM" id="Coils"/>
    </source>
</evidence>
<dbReference type="PANTHER" id="PTHR36174:SF2">
    <property type="entry name" value="AMINOACYLTRANSFERASE FEMA"/>
    <property type="match status" value="1"/>
</dbReference>
<dbReference type="InterPro" id="IPR003447">
    <property type="entry name" value="FEMABX"/>
</dbReference>
<dbReference type="GO" id="GO:0008360">
    <property type="term" value="P:regulation of cell shape"/>
    <property type="evidence" value="ECO:0007669"/>
    <property type="project" value="UniProtKB-KW"/>
</dbReference>
<evidence type="ECO:0000256" key="7">
    <source>
        <dbReference type="ARBA" id="ARBA00022984"/>
    </source>
</evidence>
<dbReference type="STRING" id="319970.RV00_GL001526"/>
<keyword evidence="5" id="KW-0808">Transferase</keyword>
<gene>
    <name evidence="14" type="ORF">RV00_GL001526</name>
</gene>
<dbReference type="SUPFAM" id="SSF55729">
    <property type="entry name" value="Acyl-CoA N-acyltransferases (Nat)"/>
    <property type="match status" value="2"/>
</dbReference>
<organism evidence="14 15">
    <name type="scientific">Enterococcus devriesei</name>
    <dbReference type="NCBI Taxonomy" id="319970"/>
    <lineage>
        <taxon>Bacteria</taxon>
        <taxon>Bacillati</taxon>
        <taxon>Bacillota</taxon>
        <taxon>Bacilli</taxon>
        <taxon>Lactobacillales</taxon>
        <taxon>Enterococcaceae</taxon>
        <taxon>Enterococcus</taxon>
    </lineage>
</organism>
<evidence type="ECO:0000256" key="9">
    <source>
        <dbReference type="ARBA" id="ARBA00023316"/>
    </source>
</evidence>
<accession>A0A1L8SM61</accession>
<keyword evidence="7" id="KW-0573">Peptidoglycan synthesis</keyword>
<dbReference type="PANTHER" id="PTHR36174">
    <property type="entry name" value="LIPID II:GLYCINE GLYCYLTRANSFERASE"/>
    <property type="match status" value="1"/>
</dbReference>
<keyword evidence="6" id="KW-0133">Cell shape</keyword>
<keyword evidence="8" id="KW-0012">Acyltransferase</keyword>
<comment type="catalytic activity">
    <reaction evidence="12">
        <text>beta-D-GlcNAc-(1-&gt;4)-Mur2Ac(oyl-L-Ala-D-isoglutaminyl-L-Lys-(N(6)-Gly)-D-Ala-D-Ala)-di-trans,octa-cis-undecaprenyl diphosphate + 2 glycyl-tRNA(Gly) = MurNAc-L-Ala-D-isoglutaminyl-L-Lys-(N(6)-tri-Gly)-D-Ala-D-Ala-diphospho-di-trans,octa-cis-undecaprenyl-GlcNAc + 2 tRNA(Gly) + 2 H(+)</text>
        <dbReference type="Rhea" id="RHEA:30439"/>
        <dbReference type="Rhea" id="RHEA-COMP:9664"/>
        <dbReference type="Rhea" id="RHEA-COMP:9683"/>
        <dbReference type="ChEBI" id="CHEBI:15378"/>
        <dbReference type="ChEBI" id="CHEBI:62234"/>
        <dbReference type="ChEBI" id="CHEBI:62235"/>
        <dbReference type="ChEBI" id="CHEBI:78442"/>
        <dbReference type="ChEBI" id="CHEBI:78522"/>
        <dbReference type="EC" id="2.3.2.17"/>
    </reaction>
</comment>
<evidence type="ECO:0000256" key="8">
    <source>
        <dbReference type="ARBA" id="ARBA00023315"/>
    </source>
</evidence>
<dbReference type="RefSeq" id="WP_071863440.1">
    <property type="nucleotide sequence ID" value="NZ_JXKM01000023.1"/>
</dbReference>
<dbReference type="Gene3D" id="1.20.58.90">
    <property type="match status" value="1"/>
</dbReference>
<evidence type="ECO:0000256" key="4">
    <source>
        <dbReference type="ARBA" id="ARBA00022490"/>
    </source>
</evidence>
<evidence type="ECO:0000256" key="5">
    <source>
        <dbReference type="ARBA" id="ARBA00022679"/>
    </source>
</evidence>
<dbReference type="EMBL" id="JXKM01000023">
    <property type="protein sequence ID" value="OJG33091.1"/>
    <property type="molecule type" value="Genomic_DNA"/>
</dbReference>
<keyword evidence="15" id="KW-1185">Reference proteome</keyword>
<comment type="caution">
    <text evidence="14">The sequence shown here is derived from an EMBL/GenBank/DDBJ whole genome shotgun (WGS) entry which is preliminary data.</text>
</comment>
<evidence type="ECO:0000256" key="2">
    <source>
        <dbReference type="ARBA" id="ARBA00012466"/>
    </source>
</evidence>
<dbReference type="InterPro" id="IPR016181">
    <property type="entry name" value="Acyl_CoA_acyltransferase"/>
</dbReference>
<dbReference type="SUPFAM" id="SSF46589">
    <property type="entry name" value="tRNA-binding arm"/>
    <property type="match status" value="1"/>
</dbReference>
<sequence length="411" mass="48861">MKFVTLTEQEYQLFIQKHVVHYTQSIAHYNYRQKHKKDVHLVGVKDNEEVIAACLLSEAQVLKIFKYFYSHRGPVLDFNNEKLVECFFTGLTRYLKRHKGLFVLVDPYILESNRDADGRILKSYDNSNLINQLNHLGYQYQGHSIGYSDTSQIRWLSVLDLEGKNEKQVLNEMDYQTRRNIKKTYEMGVEVKTLDISQTDQFFELFQMAEEKHGFKFREKDYFEEMQKIYSNNSALKLAYIDLKKYLNQLNNKELVLNEQLEEIKAKLKDNPNSKKNKNKYQELNKQLKSNQKHITETKNLIKSDGDVLHLASAYYIWNKDEIYYLSSGSNPKYNQFMGAYRLQWDMINFALNNNIPRYNFYGITGDFSENAEDYGVQQFKKGFNAHVEEYIGDFIKPLRPIFYKVYKLRK</sequence>
<dbReference type="Proteomes" id="UP000183700">
    <property type="component" value="Unassembled WGS sequence"/>
</dbReference>
<dbReference type="OrthoDB" id="2173585at2"/>
<comment type="similarity">
    <text evidence="1">Belongs to the FemABX family.</text>
</comment>
<dbReference type="GO" id="GO:0000166">
    <property type="term" value="F:nucleotide binding"/>
    <property type="evidence" value="ECO:0007669"/>
    <property type="project" value="InterPro"/>
</dbReference>
<dbReference type="PROSITE" id="PS51191">
    <property type="entry name" value="FEMABX"/>
    <property type="match status" value="1"/>
</dbReference>
<dbReference type="InterPro" id="IPR010978">
    <property type="entry name" value="tRNA-bd_arm"/>
</dbReference>
<dbReference type="EC" id="2.3.2.17" evidence="2"/>
<proteinExistence type="inferred from homology"/>
<evidence type="ECO:0000256" key="12">
    <source>
        <dbReference type="ARBA" id="ARBA00047483"/>
    </source>
</evidence>
<evidence type="ECO:0000313" key="15">
    <source>
        <dbReference type="Proteomes" id="UP000183700"/>
    </source>
</evidence>
<protein>
    <recommendedName>
        <fullName evidence="3">Aminoacyltransferase FemA</fullName>
        <ecNumber evidence="2">2.3.2.17</ecNumber>
    </recommendedName>
    <alternativeName>
        <fullName evidence="11">Factor essential for expression of methicillin resistance A</fullName>
    </alternativeName>
    <alternativeName>
        <fullName evidence="10">N-acetylmuramoyl-L-alanyl-D-glutamyl-L-lysyl-(N6-glycyl)-D-alanyl-D-alanine-diphosphoundecaprenyl-N-acetylglucosamine:glycine glycyltransferase</fullName>
    </alternativeName>
</protein>
<feature type="coiled-coil region" evidence="13">
    <location>
        <begin position="243"/>
        <end position="301"/>
    </location>
</feature>
<keyword evidence="4" id="KW-0963">Cytoplasm</keyword>
<keyword evidence="9" id="KW-0961">Cell wall biogenesis/degradation</keyword>